<dbReference type="SUPFAM" id="SSF51206">
    <property type="entry name" value="cAMP-binding domain-like"/>
    <property type="match status" value="1"/>
</dbReference>
<keyword evidence="1" id="KW-0175">Coiled coil</keyword>
<dbReference type="InParanoid" id="M1YWX9"/>
<dbReference type="CDD" id="cd00038">
    <property type="entry name" value="CAP_ED"/>
    <property type="match status" value="1"/>
</dbReference>
<evidence type="ECO:0000259" key="2">
    <source>
        <dbReference type="PROSITE" id="PS50042"/>
    </source>
</evidence>
<dbReference type="InterPro" id="IPR014710">
    <property type="entry name" value="RmlC-like_jellyroll"/>
</dbReference>
<dbReference type="STRING" id="1266370.NITGR_250070"/>
<dbReference type="AlphaFoldDB" id="M1YWX9"/>
<gene>
    <name evidence="3" type="ORF">NITGR_250070</name>
</gene>
<evidence type="ECO:0000256" key="1">
    <source>
        <dbReference type="SAM" id="Coils"/>
    </source>
</evidence>
<dbReference type="RefSeq" id="WP_005007408.1">
    <property type="nucleotide sequence ID" value="NZ_HG422173.1"/>
</dbReference>
<evidence type="ECO:0000313" key="3">
    <source>
        <dbReference type="EMBL" id="CCQ90157.1"/>
    </source>
</evidence>
<sequence>MMDQATLQHWVEANNFFQFMDSEERTHLYSFKDHWKFVKPGECVVRVGETDYGFFVIVKGTFSVIKPEDIFLAHLNPGDLFGEVSLKSRRKRYSNVVADEEGIVFKVDDILLKKISPALHLKIKNQVIEVLIRRLDDMNQRLVKLTRMR</sequence>
<feature type="coiled-coil region" evidence="1">
    <location>
        <begin position="121"/>
        <end position="148"/>
    </location>
</feature>
<reference evidence="3 4" key="1">
    <citation type="journal article" date="2013" name="Front. Microbiol.">
        <title>The genome of Nitrospina gracilis illuminates the metabolism and evolution of the major marine nitrite oxidizer.</title>
        <authorList>
            <person name="Luecker S."/>
            <person name="Nowka B."/>
            <person name="Rattei T."/>
            <person name="Spieck E."/>
            <person name="and Daims H."/>
        </authorList>
    </citation>
    <scope>NUCLEOTIDE SEQUENCE [LARGE SCALE GENOMIC DNA]</scope>
    <source>
        <strain evidence="3 4">3/211</strain>
    </source>
</reference>
<dbReference type="Gene3D" id="2.60.120.10">
    <property type="entry name" value="Jelly Rolls"/>
    <property type="match status" value="1"/>
</dbReference>
<feature type="domain" description="Cyclic nucleotide-binding" evidence="2">
    <location>
        <begin position="16"/>
        <end position="115"/>
    </location>
</feature>
<accession>M1YWX9</accession>
<dbReference type="SMART" id="SM00100">
    <property type="entry name" value="cNMP"/>
    <property type="match status" value="1"/>
</dbReference>
<dbReference type="HOGENOM" id="CLU_075053_16_6_0"/>
<organism evidence="3 4">
    <name type="scientific">Nitrospina gracilis (strain 3/211)</name>
    <dbReference type="NCBI Taxonomy" id="1266370"/>
    <lineage>
        <taxon>Bacteria</taxon>
        <taxon>Pseudomonadati</taxon>
        <taxon>Nitrospinota/Tectimicrobiota group</taxon>
        <taxon>Nitrospinota</taxon>
        <taxon>Nitrospinia</taxon>
        <taxon>Nitrospinales</taxon>
        <taxon>Nitrospinaceae</taxon>
        <taxon>Nitrospina</taxon>
    </lineage>
</organism>
<name>M1YWX9_NITG3</name>
<dbReference type="PROSITE" id="PS50042">
    <property type="entry name" value="CNMP_BINDING_3"/>
    <property type="match status" value="1"/>
</dbReference>
<dbReference type="OrthoDB" id="5241243at2"/>
<keyword evidence="4" id="KW-1185">Reference proteome</keyword>
<dbReference type="InterPro" id="IPR018490">
    <property type="entry name" value="cNMP-bd_dom_sf"/>
</dbReference>
<dbReference type="Pfam" id="PF00027">
    <property type="entry name" value="cNMP_binding"/>
    <property type="match status" value="1"/>
</dbReference>
<dbReference type="EMBL" id="CAQJ01000028">
    <property type="protein sequence ID" value="CCQ90157.1"/>
    <property type="molecule type" value="Genomic_DNA"/>
</dbReference>
<proteinExistence type="predicted"/>
<evidence type="ECO:0000313" key="4">
    <source>
        <dbReference type="Proteomes" id="UP000011704"/>
    </source>
</evidence>
<comment type="caution">
    <text evidence="3">The sequence shown here is derived from an EMBL/GenBank/DDBJ whole genome shotgun (WGS) entry which is preliminary data.</text>
</comment>
<dbReference type="InterPro" id="IPR000595">
    <property type="entry name" value="cNMP-bd_dom"/>
</dbReference>
<dbReference type="Proteomes" id="UP000011704">
    <property type="component" value="Unassembled WGS sequence"/>
</dbReference>
<protein>
    <submittedName>
        <fullName evidence="3">Putative Cyclic nucleotide-binding protein</fullName>
    </submittedName>
</protein>